<comment type="caution">
    <text evidence="2">The sequence shown here is derived from an EMBL/GenBank/DDBJ whole genome shotgun (WGS) entry which is preliminary data.</text>
</comment>
<feature type="non-terminal residue" evidence="2">
    <location>
        <position position="1"/>
    </location>
</feature>
<evidence type="ECO:0000313" key="2">
    <source>
        <dbReference type="EMBL" id="MDY8109916.1"/>
    </source>
</evidence>
<gene>
    <name evidence="2" type="ORF">U0C82_12285</name>
</gene>
<accession>A0ABU5I3X5</accession>
<evidence type="ECO:0000256" key="1">
    <source>
        <dbReference type="SAM" id="MobiDB-lite"/>
    </source>
</evidence>
<keyword evidence="3" id="KW-1185">Reference proteome</keyword>
<reference evidence="2 3" key="1">
    <citation type="submission" date="2023-12" db="EMBL/GenBank/DDBJ databases">
        <title>Description of Novel Strain Fulvimarina sp. 2208YS6-2-32 isolated from Uroteuthis (Photololigo) edulis.</title>
        <authorList>
            <person name="Park J.-S."/>
        </authorList>
    </citation>
    <scope>NUCLEOTIDE SEQUENCE [LARGE SCALE GENOMIC DNA]</scope>
    <source>
        <strain evidence="2 3">2208YS6-2-32</strain>
    </source>
</reference>
<dbReference type="EMBL" id="JAXLPB010000004">
    <property type="protein sequence ID" value="MDY8109916.1"/>
    <property type="molecule type" value="Genomic_DNA"/>
</dbReference>
<proteinExistence type="predicted"/>
<sequence>NAGSRPNAAHVSLSSRFHNQLVKDHAKPNQRRTTNQTPKGQANPDMSQENTARRLPWQVVSMTLSPKNKNLKARMQPSPLFDKRPDCFQT</sequence>
<dbReference type="RefSeq" id="WP_322187448.1">
    <property type="nucleotide sequence ID" value="NZ_JAXLPB010000004.1"/>
</dbReference>
<evidence type="ECO:0000313" key="3">
    <source>
        <dbReference type="Proteomes" id="UP001294412"/>
    </source>
</evidence>
<name>A0ABU5I3X5_9HYPH</name>
<protein>
    <submittedName>
        <fullName evidence="2">Uncharacterized protein</fullName>
    </submittedName>
</protein>
<feature type="region of interest" description="Disordered" evidence="1">
    <location>
        <begin position="1"/>
        <end position="90"/>
    </location>
</feature>
<dbReference type="Proteomes" id="UP001294412">
    <property type="component" value="Unassembled WGS sequence"/>
</dbReference>
<feature type="compositionally biased region" description="Basic and acidic residues" evidence="1">
    <location>
        <begin position="81"/>
        <end position="90"/>
    </location>
</feature>
<feature type="compositionally biased region" description="Polar residues" evidence="1">
    <location>
        <begin position="31"/>
        <end position="50"/>
    </location>
</feature>
<organism evidence="2 3">
    <name type="scientific">Fulvimarina uroteuthidis</name>
    <dbReference type="NCBI Taxonomy" id="3098149"/>
    <lineage>
        <taxon>Bacteria</taxon>
        <taxon>Pseudomonadati</taxon>
        <taxon>Pseudomonadota</taxon>
        <taxon>Alphaproteobacteria</taxon>
        <taxon>Hyphomicrobiales</taxon>
        <taxon>Aurantimonadaceae</taxon>
        <taxon>Fulvimarina</taxon>
    </lineage>
</organism>